<gene>
    <name evidence="1" type="ORF">NLJ89_g4479</name>
</gene>
<sequence>MINTVNNYFANFPGQSSTSHQGVPPPSRSGLASITDIAEDESVGTSGRGTLRGVRFSEDAQAGRQKEWRRRTYVLAYEYDMDAPGGIDANFNNSKTIPEKIRTYMRSDFFDSKRSIALWTPSPGVNHDPRITKKNIAIGDVGIFTVQGGFEVFFNIFMTKEDNQEYGYHPPPDFTPCAMVANGSIHKDSLIESNLVRGSWYRYYRSPISGPMLPTGSLKIVSTTYKTGTWAYAVGMKDLTTQDKRLFANLARPDEDEDVFKWKQHSQDVSVNTGPSTVEMDGGKATLINQCVAVEVFAIKPTPLLSAPSFLAFAPMSKFPVAYLTPPSSATSPEFSLDSPDVILQKLGMVSDLQNLLSKQAYQFRNE</sequence>
<dbReference type="AlphaFoldDB" id="A0A9W8MWH6"/>
<accession>A0A9W8MWH6</accession>
<proteinExistence type="predicted"/>
<dbReference type="OrthoDB" id="3070764at2759"/>
<dbReference type="EMBL" id="JANKHO010000371">
    <property type="protein sequence ID" value="KAJ3510781.1"/>
    <property type="molecule type" value="Genomic_DNA"/>
</dbReference>
<reference evidence="1" key="1">
    <citation type="submission" date="2022-07" db="EMBL/GenBank/DDBJ databases">
        <title>Genome Sequence of Agrocybe chaxingu.</title>
        <authorList>
            <person name="Buettner E."/>
        </authorList>
    </citation>
    <scope>NUCLEOTIDE SEQUENCE</scope>
    <source>
        <strain evidence="1">MP-N11</strain>
    </source>
</reference>
<dbReference type="Proteomes" id="UP001148786">
    <property type="component" value="Unassembled WGS sequence"/>
</dbReference>
<protein>
    <submittedName>
        <fullName evidence="1">Uncharacterized protein</fullName>
    </submittedName>
</protein>
<evidence type="ECO:0000313" key="2">
    <source>
        <dbReference type="Proteomes" id="UP001148786"/>
    </source>
</evidence>
<comment type="caution">
    <text evidence="1">The sequence shown here is derived from an EMBL/GenBank/DDBJ whole genome shotgun (WGS) entry which is preliminary data.</text>
</comment>
<keyword evidence="2" id="KW-1185">Reference proteome</keyword>
<evidence type="ECO:0000313" key="1">
    <source>
        <dbReference type="EMBL" id="KAJ3510781.1"/>
    </source>
</evidence>
<name>A0A9W8MWH6_9AGAR</name>
<organism evidence="1 2">
    <name type="scientific">Agrocybe chaxingu</name>
    <dbReference type="NCBI Taxonomy" id="84603"/>
    <lineage>
        <taxon>Eukaryota</taxon>
        <taxon>Fungi</taxon>
        <taxon>Dikarya</taxon>
        <taxon>Basidiomycota</taxon>
        <taxon>Agaricomycotina</taxon>
        <taxon>Agaricomycetes</taxon>
        <taxon>Agaricomycetidae</taxon>
        <taxon>Agaricales</taxon>
        <taxon>Agaricineae</taxon>
        <taxon>Strophariaceae</taxon>
        <taxon>Agrocybe</taxon>
    </lineage>
</organism>